<feature type="compositionally biased region" description="Basic and acidic residues" evidence="1">
    <location>
        <begin position="60"/>
        <end position="69"/>
    </location>
</feature>
<feature type="region of interest" description="Disordered" evidence="1">
    <location>
        <begin position="1"/>
        <end position="291"/>
    </location>
</feature>
<evidence type="ECO:0000256" key="1">
    <source>
        <dbReference type="SAM" id="MobiDB-lite"/>
    </source>
</evidence>
<accession>A0A6J4TTP6</accession>
<organism evidence="2">
    <name type="scientific">uncultured Solirubrobacteraceae bacterium</name>
    <dbReference type="NCBI Taxonomy" id="1162706"/>
    <lineage>
        <taxon>Bacteria</taxon>
        <taxon>Bacillati</taxon>
        <taxon>Actinomycetota</taxon>
        <taxon>Thermoleophilia</taxon>
        <taxon>Solirubrobacterales</taxon>
        <taxon>Solirubrobacteraceae</taxon>
        <taxon>environmental samples</taxon>
    </lineage>
</organism>
<gene>
    <name evidence="2" type="ORF">AVDCRST_MAG67-4088</name>
</gene>
<dbReference type="AlphaFoldDB" id="A0A6J4TTP6"/>
<feature type="compositionally biased region" description="Basic and acidic residues" evidence="1">
    <location>
        <begin position="146"/>
        <end position="157"/>
    </location>
</feature>
<feature type="compositionally biased region" description="Basic residues" evidence="1">
    <location>
        <begin position="237"/>
        <end position="247"/>
    </location>
</feature>
<dbReference type="EMBL" id="CADCVQ010000166">
    <property type="protein sequence ID" value="CAA9530264.1"/>
    <property type="molecule type" value="Genomic_DNA"/>
</dbReference>
<protein>
    <submittedName>
        <fullName evidence="2">Uncharacterized protein</fullName>
    </submittedName>
</protein>
<feature type="compositionally biased region" description="Basic and acidic residues" evidence="1">
    <location>
        <begin position="1"/>
        <end position="20"/>
    </location>
</feature>
<feature type="compositionally biased region" description="Basic residues" evidence="1">
    <location>
        <begin position="24"/>
        <end position="59"/>
    </location>
</feature>
<sequence>GVHQRTLERAETRRGDDRTPGARRQLRRGQRPLRKSRVAVRRGRATTARRRVQPHRHERITRQHAEDRPAVTPVVAEGRQLSRHGSRRSRADDRRQRDPVAHALALHLGALSRHGARRRQAADRRRLPGPARHGGGLQAQRAAAGGDRRRVGDERRAAGRRAAQRAAAGGDARVRRAQGRDGVVLPHRSGRQGPRHDLSPPQRPPRAALGRLLRHAEHRPGDPAQPPAQAAHDARVQKRARATRARARRDDGRDELHASRGHRPEPLPVRRDVVREPLQRLRGGDAAGRPV</sequence>
<feature type="non-terminal residue" evidence="2">
    <location>
        <position position="291"/>
    </location>
</feature>
<feature type="compositionally biased region" description="Basic and acidic residues" evidence="1">
    <location>
        <begin position="248"/>
        <end position="283"/>
    </location>
</feature>
<feature type="non-terminal residue" evidence="2">
    <location>
        <position position="1"/>
    </location>
</feature>
<evidence type="ECO:0000313" key="2">
    <source>
        <dbReference type="EMBL" id="CAA9530264.1"/>
    </source>
</evidence>
<reference evidence="2" key="1">
    <citation type="submission" date="2020-02" db="EMBL/GenBank/DDBJ databases">
        <authorList>
            <person name="Meier V. D."/>
        </authorList>
    </citation>
    <scope>NUCLEOTIDE SEQUENCE</scope>
    <source>
        <strain evidence="2">AVDCRST_MAG67</strain>
    </source>
</reference>
<feature type="compositionally biased region" description="Low complexity" evidence="1">
    <location>
        <begin position="101"/>
        <end position="113"/>
    </location>
</feature>
<feature type="compositionally biased region" description="Basic and acidic residues" evidence="1">
    <location>
        <begin position="89"/>
        <end position="100"/>
    </location>
</feature>
<proteinExistence type="predicted"/>
<name>A0A6J4TTP6_9ACTN</name>